<accession>A0ABD3PB49</accession>
<dbReference type="AlphaFoldDB" id="A0ABD3PB49"/>
<evidence type="ECO:0000313" key="4">
    <source>
        <dbReference type="Proteomes" id="UP001530400"/>
    </source>
</evidence>
<dbReference type="Gene3D" id="1.25.40.20">
    <property type="entry name" value="Ankyrin repeat-containing domain"/>
    <property type="match status" value="1"/>
</dbReference>
<name>A0ABD3PB49_9STRA</name>
<organism evidence="3 4">
    <name type="scientific">Cyclotella atomus</name>
    <dbReference type="NCBI Taxonomy" id="382360"/>
    <lineage>
        <taxon>Eukaryota</taxon>
        <taxon>Sar</taxon>
        <taxon>Stramenopiles</taxon>
        <taxon>Ochrophyta</taxon>
        <taxon>Bacillariophyta</taxon>
        <taxon>Coscinodiscophyceae</taxon>
        <taxon>Thalassiosirophycidae</taxon>
        <taxon>Stephanodiscales</taxon>
        <taxon>Stephanodiscaceae</taxon>
        <taxon>Cyclotella</taxon>
    </lineage>
</organism>
<proteinExistence type="predicted"/>
<dbReference type="PANTHER" id="PTHR24153:SF8">
    <property type="entry name" value="FORKED, ISOFORM F"/>
    <property type="match status" value="1"/>
</dbReference>
<comment type="caution">
    <text evidence="3">The sequence shown here is derived from an EMBL/GenBank/DDBJ whole genome shotgun (WGS) entry which is preliminary data.</text>
</comment>
<dbReference type="InterPro" id="IPR052420">
    <property type="entry name" value="Espin/Espin-like"/>
</dbReference>
<dbReference type="EMBL" id="JALLPJ020000716">
    <property type="protein sequence ID" value="KAL3784743.1"/>
    <property type="molecule type" value="Genomic_DNA"/>
</dbReference>
<dbReference type="Proteomes" id="UP001530400">
    <property type="component" value="Unassembled WGS sequence"/>
</dbReference>
<dbReference type="PANTHER" id="PTHR24153">
    <property type="entry name" value="ESPIN"/>
    <property type="match status" value="1"/>
</dbReference>
<dbReference type="Pfam" id="PF12796">
    <property type="entry name" value="Ank_2"/>
    <property type="match status" value="1"/>
</dbReference>
<keyword evidence="4" id="KW-1185">Reference proteome</keyword>
<sequence>MSFPKLINRRNGLLRTVVECDVNAFAEGDSSKFSRRATQDTEEFDWETLNDNNKVDWEDFIISLGKITSLKRDCLSRLPPEFRPGHLLHDAIQKGAPDDILMFICERFPDTLKQEDDQGRTPIHVACSAGCSPEFISHLVTVFPQSVATKDKKGRTPIHHLCSSYASKKHAVSEVTLKKMEQILWMLFRKAPGSIVDEDAGGVDAIEYALEANLDLSFIATLQEMTSRYHENEARKAAQRKCMQTRRQLDRKHSPHAAFAA</sequence>
<protein>
    <recommendedName>
        <fullName evidence="5">Ankyrin repeat protein</fullName>
    </recommendedName>
</protein>
<evidence type="ECO:0000313" key="3">
    <source>
        <dbReference type="EMBL" id="KAL3784743.1"/>
    </source>
</evidence>
<dbReference type="SUPFAM" id="SSF48403">
    <property type="entry name" value="Ankyrin repeat"/>
    <property type="match status" value="1"/>
</dbReference>
<evidence type="ECO:0000256" key="2">
    <source>
        <dbReference type="ARBA" id="ARBA00023043"/>
    </source>
</evidence>
<keyword evidence="2" id="KW-0040">ANK repeat</keyword>
<gene>
    <name evidence="3" type="ORF">ACHAWO_005747</name>
</gene>
<evidence type="ECO:0000256" key="1">
    <source>
        <dbReference type="ARBA" id="ARBA00022737"/>
    </source>
</evidence>
<dbReference type="InterPro" id="IPR036770">
    <property type="entry name" value="Ankyrin_rpt-contain_sf"/>
</dbReference>
<reference evidence="3 4" key="1">
    <citation type="submission" date="2024-10" db="EMBL/GenBank/DDBJ databases">
        <title>Updated reference genomes for cyclostephanoid diatoms.</title>
        <authorList>
            <person name="Roberts W.R."/>
            <person name="Alverson A.J."/>
        </authorList>
    </citation>
    <scope>NUCLEOTIDE SEQUENCE [LARGE SCALE GENOMIC DNA]</scope>
    <source>
        <strain evidence="3 4">AJA010-31</strain>
    </source>
</reference>
<keyword evidence="1" id="KW-0677">Repeat</keyword>
<dbReference type="InterPro" id="IPR002110">
    <property type="entry name" value="Ankyrin_rpt"/>
</dbReference>
<evidence type="ECO:0008006" key="5">
    <source>
        <dbReference type="Google" id="ProtNLM"/>
    </source>
</evidence>